<keyword evidence="3" id="KW-1185">Reference proteome</keyword>
<name>A0ABW3KUX2_9BACI</name>
<proteinExistence type="predicted"/>
<comment type="caution">
    <text evidence="2">The sequence shown here is derived from an EMBL/GenBank/DDBJ whole genome shotgun (WGS) entry which is preliminary data.</text>
</comment>
<evidence type="ECO:0000256" key="1">
    <source>
        <dbReference type="SAM" id="MobiDB-lite"/>
    </source>
</evidence>
<gene>
    <name evidence="2" type="ORF">ACFQ2J_00480</name>
</gene>
<dbReference type="Proteomes" id="UP001596990">
    <property type="component" value="Unassembled WGS sequence"/>
</dbReference>
<feature type="compositionally biased region" description="Low complexity" evidence="1">
    <location>
        <begin position="86"/>
        <end position="96"/>
    </location>
</feature>
<evidence type="ECO:0000313" key="2">
    <source>
        <dbReference type="EMBL" id="MFD1017656.1"/>
    </source>
</evidence>
<reference evidence="3" key="1">
    <citation type="journal article" date="2019" name="Int. J. Syst. Evol. Microbiol.">
        <title>The Global Catalogue of Microorganisms (GCM) 10K type strain sequencing project: providing services to taxonomists for standard genome sequencing and annotation.</title>
        <authorList>
            <consortium name="The Broad Institute Genomics Platform"/>
            <consortium name="The Broad Institute Genome Sequencing Center for Infectious Disease"/>
            <person name="Wu L."/>
            <person name="Ma J."/>
        </authorList>
    </citation>
    <scope>NUCLEOTIDE SEQUENCE [LARGE SCALE GENOMIC DNA]</scope>
    <source>
        <strain evidence="3">CCUG 56607</strain>
    </source>
</reference>
<dbReference type="EMBL" id="JBHTKL010000001">
    <property type="protein sequence ID" value="MFD1017656.1"/>
    <property type="molecule type" value="Genomic_DNA"/>
</dbReference>
<sequence length="120" mass="13348">MADTYIDYGHKIVLPLPEAYIDIKTGDSREISQEIKDQLTYHADNSTMLHLLCSALDAYFSSGKGESFSDVMKEISDIRRLLEKGYSPYNSPSNSSTKRNSQSKSLDLSEISDVLEAFGG</sequence>
<dbReference type="RefSeq" id="WP_386055567.1">
    <property type="nucleotide sequence ID" value="NZ_JBHTKL010000001.1"/>
</dbReference>
<feature type="compositionally biased region" description="Polar residues" evidence="1">
    <location>
        <begin position="97"/>
        <end position="106"/>
    </location>
</feature>
<organism evidence="2 3">
    <name type="scientific">Thalassobacillus hwangdonensis</name>
    <dbReference type="NCBI Taxonomy" id="546108"/>
    <lineage>
        <taxon>Bacteria</taxon>
        <taxon>Bacillati</taxon>
        <taxon>Bacillota</taxon>
        <taxon>Bacilli</taxon>
        <taxon>Bacillales</taxon>
        <taxon>Bacillaceae</taxon>
        <taxon>Thalassobacillus</taxon>
    </lineage>
</organism>
<accession>A0ABW3KUX2</accession>
<protein>
    <submittedName>
        <fullName evidence="2">Uncharacterized protein</fullName>
    </submittedName>
</protein>
<evidence type="ECO:0000313" key="3">
    <source>
        <dbReference type="Proteomes" id="UP001596990"/>
    </source>
</evidence>
<feature type="region of interest" description="Disordered" evidence="1">
    <location>
        <begin position="86"/>
        <end position="107"/>
    </location>
</feature>